<comment type="caution">
    <text evidence="1">The sequence shown here is derived from an EMBL/GenBank/DDBJ whole genome shotgun (WGS) entry which is preliminary data.</text>
</comment>
<organism evidence="1 2">
    <name type="scientific">Portunus trituberculatus</name>
    <name type="common">Swimming crab</name>
    <name type="synonym">Neptunus trituberculatus</name>
    <dbReference type="NCBI Taxonomy" id="210409"/>
    <lineage>
        <taxon>Eukaryota</taxon>
        <taxon>Metazoa</taxon>
        <taxon>Ecdysozoa</taxon>
        <taxon>Arthropoda</taxon>
        <taxon>Crustacea</taxon>
        <taxon>Multicrustacea</taxon>
        <taxon>Malacostraca</taxon>
        <taxon>Eumalacostraca</taxon>
        <taxon>Eucarida</taxon>
        <taxon>Decapoda</taxon>
        <taxon>Pleocyemata</taxon>
        <taxon>Brachyura</taxon>
        <taxon>Eubrachyura</taxon>
        <taxon>Portunoidea</taxon>
        <taxon>Portunidae</taxon>
        <taxon>Portuninae</taxon>
        <taxon>Portunus</taxon>
    </lineage>
</organism>
<sequence length="61" mass="6949">MKTPIKHSKRCNIPAVAVREREHCRVHSAECRPWRPARRSDVRQAVQRCSVAAAVSLRLSS</sequence>
<evidence type="ECO:0000313" key="1">
    <source>
        <dbReference type="EMBL" id="MPC50140.1"/>
    </source>
</evidence>
<dbReference type="Proteomes" id="UP000324222">
    <property type="component" value="Unassembled WGS sequence"/>
</dbReference>
<accession>A0A5B7FQT3</accession>
<reference evidence="1 2" key="1">
    <citation type="submission" date="2019-05" db="EMBL/GenBank/DDBJ databases">
        <title>Another draft genome of Portunus trituberculatus and its Hox gene families provides insights of decapod evolution.</title>
        <authorList>
            <person name="Jeong J.-H."/>
            <person name="Song I."/>
            <person name="Kim S."/>
            <person name="Choi T."/>
            <person name="Kim D."/>
            <person name="Ryu S."/>
            <person name="Kim W."/>
        </authorList>
    </citation>
    <scope>NUCLEOTIDE SEQUENCE [LARGE SCALE GENOMIC DNA]</scope>
    <source>
        <tissue evidence="1">Muscle</tissue>
    </source>
</reference>
<name>A0A5B7FQT3_PORTR</name>
<proteinExistence type="predicted"/>
<dbReference type="AlphaFoldDB" id="A0A5B7FQT3"/>
<gene>
    <name evidence="1" type="ORF">E2C01_043962</name>
</gene>
<keyword evidence="2" id="KW-1185">Reference proteome</keyword>
<protein>
    <submittedName>
        <fullName evidence="1">Uncharacterized protein</fullName>
    </submittedName>
</protein>
<dbReference type="EMBL" id="VSRR010009303">
    <property type="protein sequence ID" value="MPC50140.1"/>
    <property type="molecule type" value="Genomic_DNA"/>
</dbReference>
<evidence type="ECO:0000313" key="2">
    <source>
        <dbReference type="Proteomes" id="UP000324222"/>
    </source>
</evidence>